<evidence type="ECO:0000256" key="11">
    <source>
        <dbReference type="PROSITE-ProRule" id="PRU00520"/>
    </source>
</evidence>
<dbReference type="GO" id="GO:0016874">
    <property type="term" value="F:ligase activity"/>
    <property type="evidence" value="ECO:0007669"/>
    <property type="project" value="UniProtKB-KW"/>
</dbReference>
<dbReference type="PROSITE" id="PS51160">
    <property type="entry name" value="ACYLPHOSPHATASE_3"/>
    <property type="match status" value="1"/>
</dbReference>
<dbReference type="Proteomes" id="UP001299068">
    <property type="component" value="Unassembled WGS sequence"/>
</dbReference>
<dbReference type="Pfam" id="PF17788">
    <property type="entry name" value="HypF_C"/>
    <property type="match status" value="1"/>
</dbReference>
<organism evidence="14 15">
    <name type="scientific">Clostridium sardiniense</name>
    <name type="common">Clostridium absonum</name>
    <dbReference type="NCBI Taxonomy" id="29369"/>
    <lineage>
        <taxon>Bacteria</taxon>
        <taxon>Bacillati</taxon>
        <taxon>Bacillota</taxon>
        <taxon>Clostridia</taxon>
        <taxon>Eubacteriales</taxon>
        <taxon>Clostridiaceae</taxon>
        <taxon>Clostridium</taxon>
    </lineage>
</organism>
<gene>
    <name evidence="14" type="primary">hypF</name>
    <name evidence="14" type="ORF">K5V21_15850</name>
</gene>
<dbReference type="Gene3D" id="3.90.870.50">
    <property type="match status" value="1"/>
</dbReference>
<evidence type="ECO:0000256" key="1">
    <source>
        <dbReference type="ARBA" id="ARBA00004711"/>
    </source>
</evidence>
<evidence type="ECO:0000256" key="8">
    <source>
        <dbReference type="ARBA" id="ARBA00047645"/>
    </source>
</evidence>
<comment type="caution">
    <text evidence="14">The sequence shown here is derived from an EMBL/GenBank/DDBJ whole genome shotgun (WGS) entry which is preliminary data.</text>
</comment>
<dbReference type="SUPFAM" id="SSF54975">
    <property type="entry name" value="Acylphosphatase/BLUF domain-like"/>
    <property type="match status" value="1"/>
</dbReference>
<dbReference type="Pfam" id="PF00708">
    <property type="entry name" value="Acylphosphatase"/>
    <property type="match status" value="1"/>
</dbReference>
<evidence type="ECO:0000259" key="13">
    <source>
        <dbReference type="PROSITE" id="PS51163"/>
    </source>
</evidence>
<feature type="domain" description="Acylphosphatase-like" evidence="12">
    <location>
        <begin position="3"/>
        <end position="89"/>
    </location>
</feature>
<evidence type="ECO:0000256" key="10">
    <source>
        <dbReference type="PIRNR" id="PIRNR006256"/>
    </source>
</evidence>
<dbReference type="InterPro" id="IPR004421">
    <property type="entry name" value="Carbamoyltransferase_HypF"/>
</dbReference>
<dbReference type="EMBL" id="JAIKTU010000014">
    <property type="protein sequence ID" value="MBY0756918.1"/>
    <property type="molecule type" value="Genomic_DNA"/>
</dbReference>
<dbReference type="Gene3D" id="3.30.420.40">
    <property type="match status" value="1"/>
</dbReference>
<dbReference type="InterPro" id="IPR017945">
    <property type="entry name" value="DHBP_synth_RibB-like_a/b_dom"/>
</dbReference>
<feature type="active site" evidence="11">
    <location>
        <position position="36"/>
    </location>
</feature>
<dbReference type="PIRSF" id="PIRSF006256">
    <property type="entry name" value="CMPcnvr_hdrg_mat"/>
    <property type="match status" value="1"/>
</dbReference>
<dbReference type="RefSeq" id="WP_221862118.1">
    <property type="nucleotide sequence ID" value="NZ_JAIKTU010000014.1"/>
</dbReference>
<keyword evidence="4 14" id="KW-0436">Ligase</keyword>
<dbReference type="Gene3D" id="3.30.420.360">
    <property type="match status" value="1"/>
</dbReference>
<dbReference type="PROSITE" id="PS51163">
    <property type="entry name" value="YRDC"/>
    <property type="match status" value="1"/>
</dbReference>
<dbReference type="InterPro" id="IPR043129">
    <property type="entry name" value="ATPase_NBD"/>
</dbReference>
<dbReference type="SUPFAM" id="SSF55821">
    <property type="entry name" value="YrdC/RibB"/>
    <property type="match status" value="1"/>
</dbReference>
<dbReference type="InterPro" id="IPR036046">
    <property type="entry name" value="Acylphosphatase-like_dom_sf"/>
</dbReference>
<evidence type="ECO:0000256" key="6">
    <source>
        <dbReference type="ARBA" id="ARBA00022771"/>
    </source>
</evidence>
<dbReference type="InterPro" id="IPR017968">
    <property type="entry name" value="Acylphosphatase_CS"/>
</dbReference>
<dbReference type="Pfam" id="PF22521">
    <property type="entry name" value="HypF_C_2"/>
    <property type="match status" value="1"/>
</dbReference>
<proteinExistence type="inferred from homology"/>
<dbReference type="InterPro" id="IPR001792">
    <property type="entry name" value="Acylphosphatase-like_dom"/>
</dbReference>
<evidence type="ECO:0000313" key="14">
    <source>
        <dbReference type="EMBL" id="MBY0756918.1"/>
    </source>
</evidence>
<dbReference type="InterPro" id="IPR006070">
    <property type="entry name" value="Sua5-like_dom"/>
</dbReference>
<dbReference type="PANTHER" id="PTHR42959">
    <property type="entry name" value="CARBAMOYLTRANSFERASE"/>
    <property type="match status" value="1"/>
</dbReference>
<dbReference type="Gene3D" id="3.30.110.120">
    <property type="match status" value="1"/>
</dbReference>
<evidence type="ECO:0000256" key="2">
    <source>
        <dbReference type="ARBA" id="ARBA00005614"/>
    </source>
</evidence>
<evidence type="ECO:0000256" key="4">
    <source>
        <dbReference type="ARBA" id="ARBA00022598"/>
    </source>
</evidence>
<feature type="active site" evidence="11">
    <location>
        <position position="18"/>
    </location>
</feature>
<comment type="catalytic activity">
    <reaction evidence="8 11">
        <text>an acyl phosphate + H2O = a carboxylate + phosphate + H(+)</text>
        <dbReference type="Rhea" id="RHEA:14965"/>
        <dbReference type="ChEBI" id="CHEBI:15377"/>
        <dbReference type="ChEBI" id="CHEBI:15378"/>
        <dbReference type="ChEBI" id="CHEBI:29067"/>
        <dbReference type="ChEBI" id="CHEBI:43474"/>
        <dbReference type="ChEBI" id="CHEBI:59918"/>
        <dbReference type="EC" id="3.6.1.7"/>
    </reaction>
</comment>
<accession>A0ABS7L247</accession>
<comment type="pathway">
    <text evidence="1">Protein modification; [NiFe] hydrogenase maturation.</text>
</comment>
<evidence type="ECO:0000256" key="3">
    <source>
        <dbReference type="ARBA" id="ARBA00008097"/>
    </source>
</evidence>
<dbReference type="NCBIfam" id="TIGR00143">
    <property type="entry name" value="hypF"/>
    <property type="match status" value="1"/>
</dbReference>
<evidence type="ECO:0000259" key="12">
    <source>
        <dbReference type="PROSITE" id="PS51160"/>
    </source>
</evidence>
<keyword evidence="5" id="KW-0479">Metal-binding</keyword>
<dbReference type="SUPFAM" id="SSF53067">
    <property type="entry name" value="Actin-like ATPase domain"/>
    <property type="match status" value="1"/>
</dbReference>
<protein>
    <recommendedName>
        <fullName evidence="10">Carbamoyltransferase</fullName>
        <ecNumber evidence="10">6.2.-.-</ecNumber>
    </recommendedName>
</protein>
<evidence type="ECO:0000256" key="9">
    <source>
        <dbReference type="ARBA" id="ARBA00048220"/>
    </source>
</evidence>
<dbReference type="InterPro" id="IPR051060">
    <property type="entry name" value="Carbamoyltrans_HypF-like"/>
</dbReference>
<comment type="similarity">
    <text evidence="3 10">Belongs to the carbamoyltransferase HypF family.</text>
</comment>
<dbReference type="InterPro" id="IPR011125">
    <property type="entry name" value="Znf_HypF"/>
</dbReference>
<name>A0ABS7L247_CLOSR</name>
<reference evidence="14 15" key="1">
    <citation type="journal article" date="2021" name="Cell Host Microbe">
        <title>in vivo commensal control of Clostridioides difficile virulence.</title>
        <authorList>
            <person name="Girinathan B.P."/>
            <person name="Dibenedetto N."/>
            <person name="Worley J.N."/>
            <person name="Peltier J."/>
            <person name="Arrieta-Ortiz M.L."/>
            <person name="Rupa Christinal Immanuel S."/>
            <person name="Lavin R."/>
            <person name="Delaney M.L."/>
            <person name="Cummins C."/>
            <person name="Hoffmann M."/>
            <person name="Luo Y."/>
            <person name="Gonzalez-Escalona N."/>
            <person name="Allard M."/>
            <person name="Onderdonk A.B."/>
            <person name="Gerber G.K."/>
            <person name="Sonenshein A.L."/>
            <person name="Baliga N."/>
            <person name="Dupuy B."/>
            <person name="Bry L."/>
        </authorList>
    </citation>
    <scope>NUCLEOTIDE SEQUENCE [LARGE SCALE GENOMIC DNA]</scope>
    <source>
        <strain evidence="14 15">DSM 599</strain>
    </source>
</reference>
<keyword evidence="6" id="KW-0863">Zinc-finger</keyword>
<comment type="catalytic activity">
    <reaction evidence="9">
        <text>C-terminal L-cysteinyl-[HypE protein] + carbamoyl phosphate + ATP + H2O = C-terminal S-carboxamide-L-cysteinyl-[HypE protein] + AMP + phosphate + diphosphate + H(+)</text>
        <dbReference type="Rhea" id="RHEA:55636"/>
        <dbReference type="Rhea" id="RHEA-COMP:14247"/>
        <dbReference type="Rhea" id="RHEA-COMP:14392"/>
        <dbReference type="ChEBI" id="CHEBI:15377"/>
        <dbReference type="ChEBI" id="CHEBI:15378"/>
        <dbReference type="ChEBI" id="CHEBI:30616"/>
        <dbReference type="ChEBI" id="CHEBI:33019"/>
        <dbReference type="ChEBI" id="CHEBI:43474"/>
        <dbReference type="ChEBI" id="CHEBI:58228"/>
        <dbReference type="ChEBI" id="CHEBI:76913"/>
        <dbReference type="ChEBI" id="CHEBI:139126"/>
        <dbReference type="ChEBI" id="CHEBI:456215"/>
    </reaction>
</comment>
<dbReference type="Pfam" id="PF07503">
    <property type="entry name" value="zf-HYPF"/>
    <property type="match status" value="2"/>
</dbReference>
<comment type="similarity">
    <text evidence="2">Belongs to the acylphosphatase family.</text>
</comment>
<sequence>MVRRFIIIKGIVQGVGFRPFIYKIALENNLYGSVYNTSKGVYIDIEGDKKNIDIFIKDIRKKAPVLSKIENVYVEDREFIGYKKFKIVASKDEEGITLISPDIGICDDCINDIRNNIENRRYNYPFTNCTNCGPRFSIIKKLPYDRKFTTMNEFNMCDDCKDEYENPLDRRFHAEPTCCKKCGPNISLLDKKGEAVKCGDPIEEVRKYILKGKIIAIKGIGGYNIVCDAENKESILRLRERKVRKSKPLAVMFKDENIVNKYCYSNDVELKVLKGNKKPIVLLKKKNEELPYNISFDSPSIGAVLPYSPLHYLLFDNKIESIVFTSGNISGSPMIYMDNEALIKLNNIVDYYLVHNREINMPVDDSVVKVINSKERIIRNGRGYSPLSINKESKDEILALGGELKNTFSISSKGYIFLSPYLGDMNNIQGRYNFNKNIEHMIGMYNINPNVICYDMHPNYWSREYIKELPLKKIGVYHHHAHIASCMGDNNIKDNVIGIAYDGAGFGDDGTIWGGEFIVCNYKEFKRVGHVSTFKLPGGDKATENPWRIGVSLIYETLGYDDESLDRMVDVISKDRREIKFILDILDKKINTPVCSSIGRLFDGISSMLGFTIKRSYEGEAAIYLENLAYKFLENNNLYKEHYSYEIRKDNEMLQIDFKRIIIEILKDIDNKKAKEEIALKFHNTVVEFTINLAIKLREVYRLNNIALSGGVFQNEILLSGISRGLEEKEFNVITHKLIPCNDSGISYGQLLIGNNQI</sequence>
<evidence type="ECO:0000256" key="7">
    <source>
        <dbReference type="ARBA" id="ARBA00022833"/>
    </source>
</evidence>
<dbReference type="Pfam" id="PF01300">
    <property type="entry name" value="Sua5_yciO_yrdC"/>
    <property type="match status" value="1"/>
</dbReference>
<feature type="domain" description="YrdC-like" evidence="13">
    <location>
        <begin position="199"/>
        <end position="383"/>
    </location>
</feature>
<evidence type="ECO:0000313" key="15">
    <source>
        <dbReference type="Proteomes" id="UP001299068"/>
    </source>
</evidence>
<keyword evidence="11" id="KW-0378">Hydrolase</keyword>
<dbReference type="EC" id="6.2.-.-" evidence="10"/>
<keyword evidence="15" id="KW-1185">Reference proteome</keyword>
<dbReference type="InterPro" id="IPR055128">
    <property type="entry name" value="HypF_C_2"/>
</dbReference>
<dbReference type="InterPro" id="IPR041440">
    <property type="entry name" value="HypF_C"/>
</dbReference>
<dbReference type="PANTHER" id="PTHR42959:SF1">
    <property type="entry name" value="CARBAMOYLTRANSFERASE HYPF"/>
    <property type="match status" value="1"/>
</dbReference>
<keyword evidence="7" id="KW-0862">Zinc</keyword>
<dbReference type="PROSITE" id="PS00150">
    <property type="entry name" value="ACYLPHOSPHATASE_1"/>
    <property type="match status" value="1"/>
</dbReference>
<evidence type="ECO:0000256" key="5">
    <source>
        <dbReference type="ARBA" id="ARBA00022723"/>
    </source>
</evidence>